<name>A0AAV9XGG8_9PEZI</name>
<evidence type="ECO:0000313" key="2">
    <source>
        <dbReference type="EMBL" id="KAK6540855.1"/>
    </source>
</evidence>
<keyword evidence="3" id="KW-1185">Reference proteome</keyword>
<accession>A0AAV9XGG8</accession>
<sequence length="77" mass="8011">MKSITLVLLTSILATVLAAPAAEPAIEQRAYECWANDPGECNGLCAAGSAYLDCSASKCKPKPGNGFGYCTCSCKYV</sequence>
<feature type="signal peptide" evidence="1">
    <location>
        <begin position="1"/>
        <end position="18"/>
    </location>
</feature>
<reference evidence="2 3" key="1">
    <citation type="submission" date="2019-10" db="EMBL/GenBank/DDBJ databases">
        <authorList>
            <person name="Palmer J.M."/>
        </authorList>
    </citation>
    <scope>NUCLEOTIDE SEQUENCE [LARGE SCALE GENOMIC DNA]</scope>
    <source>
        <strain evidence="2 3">TWF694</strain>
    </source>
</reference>
<gene>
    <name evidence="2" type="ORF">TWF694_008238</name>
</gene>
<proteinExistence type="predicted"/>
<feature type="chain" id="PRO_5043709934" evidence="1">
    <location>
        <begin position="19"/>
        <end position="77"/>
    </location>
</feature>
<keyword evidence="1" id="KW-0732">Signal</keyword>
<dbReference type="AlphaFoldDB" id="A0AAV9XGG8"/>
<comment type="caution">
    <text evidence="2">The sequence shown here is derived from an EMBL/GenBank/DDBJ whole genome shotgun (WGS) entry which is preliminary data.</text>
</comment>
<evidence type="ECO:0000313" key="3">
    <source>
        <dbReference type="Proteomes" id="UP001365542"/>
    </source>
</evidence>
<organism evidence="2 3">
    <name type="scientific">Orbilia ellipsospora</name>
    <dbReference type="NCBI Taxonomy" id="2528407"/>
    <lineage>
        <taxon>Eukaryota</taxon>
        <taxon>Fungi</taxon>
        <taxon>Dikarya</taxon>
        <taxon>Ascomycota</taxon>
        <taxon>Pezizomycotina</taxon>
        <taxon>Orbiliomycetes</taxon>
        <taxon>Orbiliales</taxon>
        <taxon>Orbiliaceae</taxon>
        <taxon>Orbilia</taxon>
    </lineage>
</organism>
<evidence type="ECO:0000256" key="1">
    <source>
        <dbReference type="SAM" id="SignalP"/>
    </source>
</evidence>
<dbReference type="Proteomes" id="UP001365542">
    <property type="component" value="Unassembled WGS sequence"/>
</dbReference>
<protein>
    <submittedName>
        <fullName evidence="2">Uncharacterized protein</fullName>
    </submittedName>
</protein>
<dbReference type="EMBL" id="JAVHJO010000004">
    <property type="protein sequence ID" value="KAK6540855.1"/>
    <property type="molecule type" value="Genomic_DNA"/>
</dbReference>